<evidence type="ECO:0000256" key="3">
    <source>
        <dbReference type="ARBA" id="ARBA00022691"/>
    </source>
</evidence>
<dbReference type="GO" id="GO:0008033">
    <property type="term" value="P:tRNA processing"/>
    <property type="evidence" value="ECO:0007669"/>
    <property type="project" value="UniProtKB-KW"/>
</dbReference>
<evidence type="ECO:0000259" key="6">
    <source>
        <dbReference type="SMART" id="SM01144"/>
    </source>
</evidence>
<evidence type="ECO:0000256" key="1">
    <source>
        <dbReference type="ARBA" id="ARBA00012386"/>
    </source>
</evidence>
<evidence type="ECO:0000313" key="8">
    <source>
        <dbReference type="Proteomes" id="UP001161389"/>
    </source>
</evidence>
<feature type="domain" description="DTW" evidence="6">
    <location>
        <begin position="1"/>
        <end position="185"/>
    </location>
</feature>
<reference evidence="7" key="2">
    <citation type="submission" date="2023-01" db="EMBL/GenBank/DDBJ databases">
        <title>Draft genome sequence of Litoribrevibacter albus strain NBRC 110071.</title>
        <authorList>
            <person name="Sun Q."/>
            <person name="Mori K."/>
        </authorList>
    </citation>
    <scope>NUCLEOTIDE SEQUENCE</scope>
    <source>
        <strain evidence="7">NBRC 110071</strain>
    </source>
</reference>
<dbReference type="InterPro" id="IPR039262">
    <property type="entry name" value="DTWD2/TAPT"/>
</dbReference>
<gene>
    <name evidence="7" type="ORF">GCM10007876_41110</name>
</gene>
<protein>
    <recommendedName>
        <fullName evidence="1">tRNA-uridine aminocarboxypropyltransferase</fullName>
        <ecNumber evidence="1">2.5.1.25</ecNumber>
    </recommendedName>
</protein>
<dbReference type="AlphaFoldDB" id="A0AA37SE24"/>
<dbReference type="SMART" id="SM01144">
    <property type="entry name" value="DTW"/>
    <property type="match status" value="1"/>
</dbReference>
<keyword evidence="2" id="KW-0808">Transferase</keyword>
<dbReference type="EC" id="2.5.1.25" evidence="1"/>
<dbReference type="PANTHER" id="PTHR21392:SF0">
    <property type="entry name" value="TRNA-URIDINE AMINOCARBOXYPROPYLTRANSFERASE 2"/>
    <property type="match status" value="1"/>
</dbReference>
<comment type="caution">
    <text evidence="7">The sequence shown here is derived from an EMBL/GenBank/DDBJ whole genome shotgun (WGS) entry which is preliminary data.</text>
</comment>
<comment type="similarity">
    <text evidence="5">Belongs to the TDD superfamily. DTWD2 family.</text>
</comment>
<dbReference type="Pfam" id="PF03942">
    <property type="entry name" value="DTW"/>
    <property type="match status" value="1"/>
</dbReference>
<organism evidence="7 8">
    <name type="scientific">Litoribrevibacter albus</name>
    <dbReference type="NCBI Taxonomy" id="1473156"/>
    <lineage>
        <taxon>Bacteria</taxon>
        <taxon>Pseudomonadati</taxon>
        <taxon>Pseudomonadota</taxon>
        <taxon>Gammaproteobacteria</taxon>
        <taxon>Oceanospirillales</taxon>
        <taxon>Oceanospirillaceae</taxon>
        <taxon>Litoribrevibacter</taxon>
    </lineage>
</organism>
<proteinExistence type="inferred from homology"/>
<name>A0AA37SE24_9GAMM</name>
<sequence>MQPVANKTPVFILQHAKERLHPKGTAKLAQLCLSQAELIIGKEFKDTLTRIQRDYAPILLWPEENAGSAIPSATEANRREGNERNDNLTRTKPSALIAIDGTWKKAAKIYHTHAELHTLPKLNLQGHENQYHHRKSPSAEHLSTLEAIYFGLRELSHNDIPYHQTLNGLLDAQQRMIEHWHKNLELHTP</sequence>
<evidence type="ECO:0000256" key="5">
    <source>
        <dbReference type="ARBA" id="ARBA00034489"/>
    </source>
</evidence>
<keyword evidence="8" id="KW-1185">Reference proteome</keyword>
<dbReference type="InterPro" id="IPR005636">
    <property type="entry name" value="DTW"/>
</dbReference>
<dbReference type="Proteomes" id="UP001161389">
    <property type="component" value="Unassembled WGS sequence"/>
</dbReference>
<accession>A0AA37SE24</accession>
<keyword evidence="4" id="KW-0819">tRNA processing</keyword>
<keyword evidence="3" id="KW-0949">S-adenosyl-L-methionine</keyword>
<dbReference type="GO" id="GO:0016432">
    <property type="term" value="F:tRNA-uridine aminocarboxypropyltransferase activity"/>
    <property type="evidence" value="ECO:0007669"/>
    <property type="project" value="UniProtKB-EC"/>
</dbReference>
<reference evidence="7" key="1">
    <citation type="journal article" date="2014" name="Int. J. Syst. Evol. Microbiol.">
        <title>Complete genome sequence of Corynebacterium casei LMG S-19264T (=DSM 44701T), isolated from a smear-ripened cheese.</title>
        <authorList>
            <consortium name="US DOE Joint Genome Institute (JGI-PGF)"/>
            <person name="Walter F."/>
            <person name="Albersmeier A."/>
            <person name="Kalinowski J."/>
            <person name="Ruckert C."/>
        </authorList>
    </citation>
    <scope>NUCLEOTIDE SEQUENCE</scope>
    <source>
        <strain evidence="7">NBRC 110071</strain>
    </source>
</reference>
<evidence type="ECO:0000313" key="7">
    <source>
        <dbReference type="EMBL" id="GLQ33631.1"/>
    </source>
</evidence>
<evidence type="ECO:0000256" key="2">
    <source>
        <dbReference type="ARBA" id="ARBA00022679"/>
    </source>
</evidence>
<dbReference type="EMBL" id="BSNM01000027">
    <property type="protein sequence ID" value="GLQ33631.1"/>
    <property type="molecule type" value="Genomic_DNA"/>
</dbReference>
<evidence type="ECO:0000256" key="4">
    <source>
        <dbReference type="ARBA" id="ARBA00022694"/>
    </source>
</evidence>
<dbReference type="PANTHER" id="PTHR21392">
    <property type="entry name" value="TRNA-URIDINE AMINOCARBOXYPROPYLTRANSFERASE 2"/>
    <property type="match status" value="1"/>
</dbReference>